<dbReference type="PRINTS" id="PR00344">
    <property type="entry name" value="BCTRLSENSOR"/>
</dbReference>
<dbReference type="GO" id="GO:0016779">
    <property type="term" value="F:nucleotidyltransferase activity"/>
    <property type="evidence" value="ECO:0007669"/>
    <property type="project" value="UniProtKB-KW"/>
</dbReference>
<reference evidence="7" key="1">
    <citation type="submission" date="2023-02" db="EMBL/GenBank/DDBJ databases">
        <title>Tahibacter soli sp. nov. isolated from soil.</title>
        <authorList>
            <person name="Baek J.H."/>
            <person name="Lee J.K."/>
            <person name="Choi D.G."/>
            <person name="Jeon C.O."/>
        </authorList>
    </citation>
    <scope>NUCLEOTIDE SEQUENCE</scope>
    <source>
        <strain evidence="7">BL</strain>
    </source>
</reference>
<dbReference type="EMBL" id="JAOVZO020000018">
    <property type="protein sequence ID" value="MDC8014407.1"/>
    <property type="molecule type" value="Genomic_DNA"/>
</dbReference>
<dbReference type="Gene3D" id="3.30.565.10">
    <property type="entry name" value="Histidine kinase-like ATPase, C-terminal domain"/>
    <property type="match status" value="1"/>
</dbReference>
<comment type="catalytic activity">
    <reaction evidence="1">
        <text>ATP + protein L-histidine = ADP + protein N-phospho-L-histidine.</text>
        <dbReference type="EC" id="2.7.13.3"/>
    </reaction>
</comment>
<dbReference type="Pfam" id="PF02518">
    <property type="entry name" value="HATPase_c"/>
    <property type="match status" value="1"/>
</dbReference>
<accession>A0A9X3YLD6</accession>
<comment type="caution">
    <text evidence="7">The sequence shown here is derived from an EMBL/GenBank/DDBJ whole genome shotgun (WGS) entry which is preliminary data.</text>
</comment>
<dbReference type="InterPro" id="IPR043128">
    <property type="entry name" value="Rev_trsase/Diguanyl_cyclase"/>
</dbReference>
<dbReference type="InterPro" id="IPR003661">
    <property type="entry name" value="HisK_dim/P_dom"/>
</dbReference>
<dbReference type="InterPro" id="IPR029787">
    <property type="entry name" value="Nucleotide_cyclase"/>
</dbReference>
<dbReference type="EC" id="2.7.13.3" evidence="3"/>
<dbReference type="SMART" id="SM00267">
    <property type="entry name" value="GGDEF"/>
    <property type="match status" value="1"/>
</dbReference>
<keyword evidence="4" id="KW-0597">Phosphoprotein</keyword>
<dbReference type="Proteomes" id="UP001139971">
    <property type="component" value="Unassembled WGS sequence"/>
</dbReference>
<evidence type="ECO:0000256" key="1">
    <source>
        <dbReference type="ARBA" id="ARBA00000085"/>
    </source>
</evidence>
<dbReference type="CDD" id="cd01949">
    <property type="entry name" value="GGDEF"/>
    <property type="match status" value="1"/>
</dbReference>
<comment type="cofactor">
    <cofactor evidence="2">
        <name>Mg(2+)</name>
        <dbReference type="ChEBI" id="CHEBI:18420"/>
    </cofactor>
</comment>
<gene>
    <name evidence="7" type="ORF">OD750_017825</name>
</gene>
<evidence type="ECO:0000256" key="2">
    <source>
        <dbReference type="ARBA" id="ARBA00001946"/>
    </source>
</evidence>
<dbReference type="SUPFAM" id="SSF55073">
    <property type="entry name" value="Nucleotide cyclase"/>
    <property type="match status" value="1"/>
</dbReference>
<evidence type="ECO:0000313" key="8">
    <source>
        <dbReference type="Proteomes" id="UP001139971"/>
    </source>
</evidence>
<evidence type="ECO:0000313" key="7">
    <source>
        <dbReference type="EMBL" id="MDC8014407.1"/>
    </source>
</evidence>
<protein>
    <recommendedName>
        <fullName evidence="3">histidine kinase</fullName>
        <ecNumber evidence="3">2.7.13.3</ecNumber>
    </recommendedName>
</protein>
<dbReference type="Pfam" id="PF00990">
    <property type="entry name" value="GGDEF"/>
    <property type="match status" value="1"/>
</dbReference>
<dbReference type="PROSITE" id="PS50887">
    <property type="entry name" value="GGDEF"/>
    <property type="match status" value="1"/>
</dbReference>
<dbReference type="InterPro" id="IPR003594">
    <property type="entry name" value="HATPase_dom"/>
</dbReference>
<organism evidence="7 8">
    <name type="scientific">Tahibacter soli</name>
    <dbReference type="NCBI Taxonomy" id="2983605"/>
    <lineage>
        <taxon>Bacteria</taxon>
        <taxon>Pseudomonadati</taxon>
        <taxon>Pseudomonadota</taxon>
        <taxon>Gammaproteobacteria</taxon>
        <taxon>Lysobacterales</taxon>
        <taxon>Rhodanobacteraceae</taxon>
        <taxon>Tahibacter</taxon>
    </lineage>
</organism>
<dbReference type="SMART" id="SM00387">
    <property type="entry name" value="HATPase_c"/>
    <property type="match status" value="1"/>
</dbReference>
<dbReference type="RefSeq" id="WP_263545153.1">
    <property type="nucleotide sequence ID" value="NZ_JAOVZO020000018.1"/>
</dbReference>
<dbReference type="CDD" id="cd00082">
    <property type="entry name" value="HisKA"/>
    <property type="match status" value="1"/>
</dbReference>
<dbReference type="Gene3D" id="3.30.70.270">
    <property type="match status" value="1"/>
</dbReference>
<dbReference type="PANTHER" id="PTHR46663:SF2">
    <property type="entry name" value="GGDEF DOMAIN-CONTAINING PROTEIN"/>
    <property type="match status" value="1"/>
</dbReference>
<keyword evidence="7" id="KW-0808">Transferase</keyword>
<dbReference type="Pfam" id="PF00512">
    <property type="entry name" value="HisKA"/>
    <property type="match status" value="1"/>
</dbReference>
<keyword evidence="8" id="KW-1185">Reference proteome</keyword>
<evidence type="ECO:0000256" key="3">
    <source>
        <dbReference type="ARBA" id="ARBA00012438"/>
    </source>
</evidence>
<keyword evidence="7" id="KW-0548">Nucleotidyltransferase</keyword>
<dbReference type="PROSITE" id="PS50109">
    <property type="entry name" value="HIS_KIN"/>
    <property type="match status" value="1"/>
</dbReference>
<dbReference type="InterPro" id="IPR000160">
    <property type="entry name" value="GGDEF_dom"/>
</dbReference>
<evidence type="ECO:0000256" key="4">
    <source>
        <dbReference type="ARBA" id="ARBA00022553"/>
    </source>
</evidence>
<dbReference type="InterPro" id="IPR052163">
    <property type="entry name" value="DGC-Regulatory_Protein"/>
</dbReference>
<feature type="domain" description="GGDEF" evidence="6">
    <location>
        <begin position="117"/>
        <end position="250"/>
    </location>
</feature>
<dbReference type="SUPFAM" id="SSF55874">
    <property type="entry name" value="ATPase domain of HSP90 chaperone/DNA topoisomerase II/histidine kinase"/>
    <property type="match status" value="1"/>
</dbReference>
<dbReference type="CDD" id="cd00075">
    <property type="entry name" value="HATPase"/>
    <property type="match status" value="1"/>
</dbReference>
<dbReference type="AlphaFoldDB" id="A0A9X3YLD6"/>
<dbReference type="InterPro" id="IPR036890">
    <property type="entry name" value="HATPase_C_sf"/>
</dbReference>
<dbReference type="PANTHER" id="PTHR46663">
    <property type="entry name" value="DIGUANYLATE CYCLASE DGCT-RELATED"/>
    <property type="match status" value="1"/>
</dbReference>
<dbReference type="InterPro" id="IPR004358">
    <property type="entry name" value="Sig_transdc_His_kin-like_C"/>
</dbReference>
<dbReference type="FunFam" id="3.30.70.270:FF:000001">
    <property type="entry name" value="Diguanylate cyclase domain protein"/>
    <property type="match status" value="1"/>
</dbReference>
<dbReference type="GO" id="GO:0000155">
    <property type="term" value="F:phosphorelay sensor kinase activity"/>
    <property type="evidence" value="ECO:0007669"/>
    <property type="project" value="InterPro"/>
</dbReference>
<dbReference type="Gene3D" id="1.10.287.130">
    <property type="match status" value="1"/>
</dbReference>
<dbReference type="SMART" id="SM00388">
    <property type="entry name" value="HisKA"/>
    <property type="match status" value="1"/>
</dbReference>
<dbReference type="InterPro" id="IPR005467">
    <property type="entry name" value="His_kinase_dom"/>
</dbReference>
<dbReference type="SUPFAM" id="SSF47384">
    <property type="entry name" value="Homodimeric domain of signal transducing histidine kinase"/>
    <property type="match status" value="1"/>
</dbReference>
<evidence type="ECO:0000259" key="6">
    <source>
        <dbReference type="PROSITE" id="PS50887"/>
    </source>
</evidence>
<evidence type="ECO:0000259" key="5">
    <source>
        <dbReference type="PROSITE" id="PS50109"/>
    </source>
</evidence>
<dbReference type="InterPro" id="IPR036097">
    <property type="entry name" value="HisK_dim/P_sf"/>
</dbReference>
<feature type="domain" description="Histidine kinase" evidence="5">
    <location>
        <begin position="317"/>
        <end position="533"/>
    </location>
</feature>
<name>A0A9X3YLD6_9GAMM</name>
<dbReference type="NCBIfam" id="TIGR00254">
    <property type="entry name" value="GGDEF"/>
    <property type="match status" value="1"/>
</dbReference>
<proteinExistence type="predicted"/>
<sequence length="533" mass="57936">MNDRPRHDDPDAIEAALELASVRQETRVARAMLLQLQQAVEQAMKDVDGNPASRLRAANQQLICSALQALTDADDCNKILGEVARAAEHDPLTELPNRVLFRDRLEQAIAHAHRHGTRLAVLFVDLNRFKQINDTLGHAIGDQVLQQAAHTLAGCIRDTDTVSRHGGDEFLILLSEVMQATDAVAVADKITAVLGTPTRIGNNVLRLTASIGISLYPDDGQEADVLIDRADAAMYLAKRHGLARFVSHGALQAGKQPSPSLRQPPNETTMVVAVEPDQQATRLREANEQLVVAAMGAQELRVDAEQAQQRQTQFLTILAHELRSPLAPLRLAADLMERLPATELPKVHAIIEREVVHLSRLIGDLLDIARINSGKMHIERARVDMAQIVDAAVNACRPAMDLRKQHFDVRLPSGPTNVQGDPIRLAQIVRNLLDNATKYTGDGGHIRLSLTVLDDRVVLTVSDDGIGINPASLRAIFDPYIQENDAGGYTGAGLGIGLAVVRELVEAHEGTVVALSEGRGTGSQFVVSLPLRR</sequence>